<feature type="transmembrane region" description="Helical" evidence="6">
    <location>
        <begin position="267"/>
        <end position="287"/>
    </location>
</feature>
<feature type="compositionally biased region" description="Basic and acidic residues" evidence="5">
    <location>
        <begin position="18"/>
        <end position="41"/>
    </location>
</feature>
<keyword evidence="1" id="KW-0479">Metal-binding</keyword>
<dbReference type="Proteomes" id="UP000593564">
    <property type="component" value="Unassembled WGS sequence"/>
</dbReference>
<feature type="region of interest" description="Disordered" evidence="5">
    <location>
        <begin position="175"/>
        <end position="219"/>
    </location>
</feature>
<protein>
    <recommendedName>
        <fullName evidence="7">RING-type domain-containing protein</fullName>
    </recommendedName>
</protein>
<evidence type="ECO:0000256" key="5">
    <source>
        <dbReference type="SAM" id="MobiDB-lite"/>
    </source>
</evidence>
<sequence length="457" mass="50498">MAVSTQEASQENSTDRYPLLKEPHENNDNQDHVIDIERGRDTSSSGSSHNGSPHGSNMPHHENTPSSGVRLPITPSPSSSPHGSNSRSSSVSRRGEGSGRRHWSPFNTILWFIIELVFTVGQIIAAIVVLSVSRNENPQTPLFAWIAGYAGGCAASLPILYWRYVYRNLGTEQGSTQLRPDSSQGNSTSEPNSYTTVSLARTTEEEDGQNTSSGTWDRQTMGAPNARLSALMLRFKMSLDCFFAVWFVVGNVWIFGGHSSSSDAPNLYWYLLMTCKISLSFSSYLNIWHFHCFLCRLCIVFLMFSFIGYAMPFILCSMICCCLPCIISFLGVRDDMNRMRGATEETINALPTHKFKSKEKGSRNSRDSNSGADDGGFVAAGTETERVISGEDAVCCICLARYADDDELRELPCSHFFHTECIDKWLKINATCPLCKFEIGDSNVNSPPAADSTSQQV</sequence>
<dbReference type="InterPro" id="IPR001841">
    <property type="entry name" value="Znf_RING"/>
</dbReference>
<dbReference type="AlphaFoldDB" id="A0A7J7GYC1"/>
<dbReference type="InterPro" id="IPR011016">
    <property type="entry name" value="Znf_RING-CH"/>
</dbReference>
<feature type="compositionally biased region" description="Low complexity" evidence="5">
    <location>
        <begin position="43"/>
        <end position="57"/>
    </location>
</feature>
<evidence type="ECO:0000256" key="1">
    <source>
        <dbReference type="ARBA" id="ARBA00022723"/>
    </source>
</evidence>
<evidence type="ECO:0000313" key="9">
    <source>
        <dbReference type="Proteomes" id="UP000593564"/>
    </source>
</evidence>
<keyword evidence="6" id="KW-0472">Membrane</keyword>
<evidence type="ECO:0000256" key="3">
    <source>
        <dbReference type="ARBA" id="ARBA00022833"/>
    </source>
</evidence>
<accession>A0A7J7GYC1</accession>
<gene>
    <name evidence="8" type="ORF">HYC85_016011</name>
</gene>
<dbReference type="GO" id="GO:0008270">
    <property type="term" value="F:zinc ion binding"/>
    <property type="evidence" value="ECO:0007669"/>
    <property type="project" value="UniProtKB-KW"/>
</dbReference>
<dbReference type="PANTHER" id="PTHR46225">
    <property type="entry name" value="C3H4 TYPE ZINC FINGER PROTEIN"/>
    <property type="match status" value="1"/>
</dbReference>
<keyword evidence="2 4" id="KW-0863">Zinc-finger</keyword>
<reference evidence="9" key="1">
    <citation type="journal article" date="2020" name="Nat. Commun.">
        <title>Genome assembly of wild tea tree DASZ reveals pedigree and selection history of tea varieties.</title>
        <authorList>
            <person name="Zhang W."/>
            <person name="Zhang Y."/>
            <person name="Qiu H."/>
            <person name="Guo Y."/>
            <person name="Wan H."/>
            <person name="Zhang X."/>
            <person name="Scossa F."/>
            <person name="Alseekh S."/>
            <person name="Zhang Q."/>
            <person name="Wang P."/>
            <person name="Xu L."/>
            <person name="Schmidt M.H."/>
            <person name="Jia X."/>
            <person name="Li D."/>
            <person name="Zhu A."/>
            <person name="Guo F."/>
            <person name="Chen W."/>
            <person name="Ni D."/>
            <person name="Usadel B."/>
            <person name="Fernie A.R."/>
            <person name="Wen W."/>
        </authorList>
    </citation>
    <scope>NUCLEOTIDE SEQUENCE [LARGE SCALE GENOMIC DNA]</scope>
    <source>
        <strain evidence="9">cv. G240</strain>
    </source>
</reference>
<feature type="transmembrane region" description="Helical" evidence="6">
    <location>
        <begin position="237"/>
        <end position="255"/>
    </location>
</feature>
<evidence type="ECO:0000256" key="4">
    <source>
        <dbReference type="PROSITE-ProRule" id="PRU00175"/>
    </source>
</evidence>
<dbReference type="PROSITE" id="PS50089">
    <property type="entry name" value="ZF_RING_2"/>
    <property type="match status" value="1"/>
</dbReference>
<keyword evidence="3" id="KW-0862">Zinc</keyword>
<proteinExistence type="predicted"/>
<feature type="transmembrane region" description="Helical" evidence="6">
    <location>
        <begin position="142"/>
        <end position="162"/>
    </location>
</feature>
<evidence type="ECO:0000259" key="7">
    <source>
        <dbReference type="PROSITE" id="PS50089"/>
    </source>
</evidence>
<feature type="domain" description="RING-type" evidence="7">
    <location>
        <begin position="395"/>
        <end position="436"/>
    </location>
</feature>
<name>A0A7J7GYC1_CAMSI</name>
<keyword evidence="6" id="KW-1133">Transmembrane helix</keyword>
<feature type="region of interest" description="Disordered" evidence="5">
    <location>
        <begin position="1"/>
        <end position="100"/>
    </location>
</feature>
<feature type="transmembrane region" description="Helical" evidence="6">
    <location>
        <begin position="294"/>
        <end position="315"/>
    </location>
</feature>
<dbReference type="SUPFAM" id="SSF57850">
    <property type="entry name" value="RING/U-box"/>
    <property type="match status" value="1"/>
</dbReference>
<dbReference type="InterPro" id="IPR013083">
    <property type="entry name" value="Znf_RING/FYVE/PHD"/>
</dbReference>
<feature type="compositionally biased region" description="Low complexity" evidence="5">
    <location>
        <begin position="70"/>
        <end position="92"/>
    </location>
</feature>
<dbReference type="EMBL" id="JACBKZ010000007">
    <property type="protein sequence ID" value="KAF5945783.1"/>
    <property type="molecule type" value="Genomic_DNA"/>
</dbReference>
<feature type="compositionally biased region" description="Polar residues" evidence="5">
    <location>
        <begin position="1"/>
        <end position="12"/>
    </location>
</feature>
<dbReference type="SMART" id="SM00184">
    <property type="entry name" value="RING"/>
    <property type="match status" value="1"/>
</dbReference>
<keyword evidence="9" id="KW-1185">Reference proteome</keyword>
<dbReference type="SMART" id="SM00744">
    <property type="entry name" value="RINGv"/>
    <property type="match status" value="1"/>
</dbReference>
<organism evidence="8 9">
    <name type="scientific">Camellia sinensis</name>
    <name type="common">Tea plant</name>
    <name type="synonym">Thea sinensis</name>
    <dbReference type="NCBI Taxonomy" id="4442"/>
    <lineage>
        <taxon>Eukaryota</taxon>
        <taxon>Viridiplantae</taxon>
        <taxon>Streptophyta</taxon>
        <taxon>Embryophyta</taxon>
        <taxon>Tracheophyta</taxon>
        <taxon>Spermatophyta</taxon>
        <taxon>Magnoliopsida</taxon>
        <taxon>eudicotyledons</taxon>
        <taxon>Gunneridae</taxon>
        <taxon>Pentapetalae</taxon>
        <taxon>asterids</taxon>
        <taxon>Ericales</taxon>
        <taxon>Theaceae</taxon>
        <taxon>Camellia</taxon>
    </lineage>
</organism>
<comment type="caution">
    <text evidence="8">The sequence shown here is derived from an EMBL/GenBank/DDBJ whole genome shotgun (WGS) entry which is preliminary data.</text>
</comment>
<feature type="transmembrane region" description="Helical" evidence="6">
    <location>
        <begin position="109"/>
        <end position="130"/>
    </location>
</feature>
<feature type="compositionally biased region" description="Polar residues" evidence="5">
    <location>
        <begin position="175"/>
        <end position="201"/>
    </location>
</feature>
<reference evidence="8 9" key="2">
    <citation type="submission" date="2020-07" db="EMBL/GenBank/DDBJ databases">
        <title>Genome assembly of wild tea tree DASZ reveals pedigree and selection history of tea varieties.</title>
        <authorList>
            <person name="Zhang W."/>
        </authorList>
    </citation>
    <scope>NUCLEOTIDE SEQUENCE [LARGE SCALE GENOMIC DNA]</scope>
    <source>
        <strain evidence="9">cv. G240</strain>
        <tissue evidence="8">Leaf</tissue>
    </source>
</reference>
<dbReference type="PANTHER" id="PTHR46225:SF19">
    <property type="entry name" value="RING-TYPE DOMAIN-CONTAINING PROTEIN"/>
    <property type="match status" value="1"/>
</dbReference>
<evidence type="ECO:0000256" key="6">
    <source>
        <dbReference type="SAM" id="Phobius"/>
    </source>
</evidence>
<evidence type="ECO:0000313" key="8">
    <source>
        <dbReference type="EMBL" id="KAF5945783.1"/>
    </source>
</evidence>
<evidence type="ECO:0000256" key="2">
    <source>
        <dbReference type="ARBA" id="ARBA00022771"/>
    </source>
</evidence>
<feature type="region of interest" description="Disordered" evidence="5">
    <location>
        <begin position="355"/>
        <end position="377"/>
    </location>
</feature>
<keyword evidence="6" id="KW-0812">Transmembrane</keyword>
<dbReference type="Gene3D" id="3.30.40.10">
    <property type="entry name" value="Zinc/RING finger domain, C3HC4 (zinc finger)"/>
    <property type="match status" value="1"/>
</dbReference>
<feature type="compositionally biased region" description="Polar residues" evidence="5">
    <location>
        <begin position="209"/>
        <end position="218"/>
    </location>
</feature>
<dbReference type="FunFam" id="3.30.40.10:FF:000348">
    <property type="entry name" value="E3 ubiquitin-protein ligase"/>
    <property type="match status" value="1"/>
</dbReference>
<dbReference type="Pfam" id="PF13639">
    <property type="entry name" value="zf-RING_2"/>
    <property type="match status" value="1"/>
</dbReference>